<dbReference type="Pfam" id="PF12796">
    <property type="entry name" value="Ank_2"/>
    <property type="match status" value="1"/>
</dbReference>
<dbReference type="PROSITE" id="PS50297">
    <property type="entry name" value="ANK_REP_REGION"/>
    <property type="match status" value="1"/>
</dbReference>
<dbReference type="EMBL" id="CAJGYO010000002">
    <property type="protein sequence ID" value="CAD6209687.1"/>
    <property type="molecule type" value="Genomic_DNA"/>
</dbReference>
<dbReference type="PROSITE" id="PS50088">
    <property type="entry name" value="ANK_REPEAT"/>
    <property type="match status" value="1"/>
</dbReference>
<dbReference type="SUPFAM" id="SSF48403">
    <property type="entry name" value="Ankyrin repeat"/>
    <property type="match status" value="1"/>
</dbReference>
<evidence type="ECO:0000313" key="5">
    <source>
        <dbReference type="EMBL" id="CAD6209687.1"/>
    </source>
</evidence>
<organism evidence="5 6">
    <name type="scientific">Miscanthus lutarioriparius</name>
    <dbReference type="NCBI Taxonomy" id="422564"/>
    <lineage>
        <taxon>Eukaryota</taxon>
        <taxon>Viridiplantae</taxon>
        <taxon>Streptophyta</taxon>
        <taxon>Embryophyta</taxon>
        <taxon>Tracheophyta</taxon>
        <taxon>Spermatophyta</taxon>
        <taxon>Magnoliopsida</taxon>
        <taxon>Liliopsida</taxon>
        <taxon>Poales</taxon>
        <taxon>Poaceae</taxon>
        <taxon>PACMAD clade</taxon>
        <taxon>Panicoideae</taxon>
        <taxon>Andropogonodae</taxon>
        <taxon>Andropogoneae</taxon>
        <taxon>Saccharinae</taxon>
        <taxon>Miscanthus</taxon>
    </lineage>
</organism>
<gene>
    <name evidence="5" type="ORF">NCGR_LOCUS5881</name>
</gene>
<reference evidence="5" key="1">
    <citation type="submission" date="2020-10" db="EMBL/GenBank/DDBJ databases">
        <authorList>
            <person name="Han B."/>
            <person name="Lu T."/>
            <person name="Zhao Q."/>
            <person name="Huang X."/>
            <person name="Zhao Y."/>
        </authorList>
    </citation>
    <scope>NUCLEOTIDE SEQUENCE</scope>
</reference>
<dbReference type="InterPro" id="IPR002110">
    <property type="entry name" value="Ankyrin_rpt"/>
</dbReference>
<sequence>MAVPGGRNGLKDEDGDMAEHAEAFSGASDDEDVPPHLRALASAAQTGDVAALVAALGTGLIRPILLRSSFIGALLGLYNHDGSIDVPVEDASLECKDEEGAIPLHDACAGGFTEMVQYILNFAANKDGCVVRMLNTVDSEGDTPLHHAARGEHLDVVKLLIEAGASPKKENTYGQTPADMADQDTEVRTLLTAKQIEASTHMSDN</sequence>
<dbReference type="Gene3D" id="1.25.40.20">
    <property type="entry name" value="Ankyrin repeat-containing domain"/>
    <property type="match status" value="1"/>
</dbReference>
<dbReference type="PANTHER" id="PTHR24136">
    <property type="entry name" value="SOWAH (DROSOPHILA) HOMOLOG"/>
    <property type="match status" value="1"/>
</dbReference>
<evidence type="ECO:0000256" key="4">
    <source>
        <dbReference type="PROSITE-ProRule" id="PRU00023"/>
    </source>
</evidence>
<dbReference type="PANTHER" id="PTHR24136:SF15">
    <property type="entry name" value="ANK_REP_REGION DOMAIN-CONTAINING PROTEIN"/>
    <property type="match status" value="1"/>
</dbReference>
<keyword evidence="2" id="KW-0677">Repeat</keyword>
<dbReference type="GO" id="GO:0045732">
    <property type="term" value="P:positive regulation of protein catabolic process"/>
    <property type="evidence" value="ECO:0007669"/>
    <property type="project" value="TreeGrafter"/>
</dbReference>
<dbReference type="InterPro" id="IPR051573">
    <property type="entry name" value="Ankyrin-SOCS_box_domain"/>
</dbReference>
<dbReference type="OrthoDB" id="194358at2759"/>
<dbReference type="FunFam" id="1.25.40.20:FF:000316">
    <property type="entry name" value="BRCA1-associated RING domain protein 1"/>
    <property type="match status" value="1"/>
</dbReference>
<feature type="repeat" description="ANK" evidence="4">
    <location>
        <begin position="140"/>
        <end position="172"/>
    </location>
</feature>
<comment type="caution">
    <text evidence="5">The sequence shown here is derived from an EMBL/GenBank/DDBJ whole genome shotgun (WGS) entry which is preliminary data.</text>
</comment>
<keyword evidence="6" id="KW-1185">Reference proteome</keyword>
<evidence type="ECO:0000256" key="3">
    <source>
        <dbReference type="ARBA" id="ARBA00023043"/>
    </source>
</evidence>
<dbReference type="AlphaFoldDB" id="A0A811MRK0"/>
<name>A0A811MRK0_9POAL</name>
<dbReference type="Proteomes" id="UP000604825">
    <property type="component" value="Unassembled WGS sequence"/>
</dbReference>
<protein>
    <submittedName>
        <fullName evidence="5">Uncharacterized protein</fullName>
    </submittedName>
</protein>
<evidence type="ECO:0000256" key="1">
    <source>
        <dbReference type="ARBA" id="ARBA00005949"/>
    </source>
</evidence>
<evidence type="ECO:0000256" key="2">
    <source>
        <dbReference type="ARBA" id="ARBA00022737"/>
    </source>
</evidence>
<accession>A0A811MRK0</accession>
<dbReference type="InterPro" id="IPR036770">
    <property type="entry name" value="Ankyrin_rpt-contain_sf"/>
</dbReference>
<keyword evidence="3 4" id="KW-0040">ANK repeat</keyword>
<evidence type="ECO:0000313" key="6">
    <source>
        <dbReference type="Proteomes" id="UP000604825"/>
    </source>
</evidence>
<dbReference type="GO" id="GO:0016567">
    <property type="term" value="P:protein ubiquitination"/>
    <property type="evidence" value="ECO:0007669"/>
    <property type="project" value="TreeGrafter"/>
</dbReference>
<dbReference type="SMART" id="SM00248">
    <property type="entry name" value="ANK"/>
    <property type="match status" value="2"/>
</dbReference>
<comment type="similarity">
    <text evidence="1">Belongs to the ankyrin SOCS box (ASB) family.</text>
</comment>
<proteinExistence type="inferred from homology"/>